<keyword evidence="2" id="KW-0472">Membrane</keyword>
<evidence type="ECO:0000313" key="4">
    <source>
        <dbReference type="EMBL" id="SIO39500.1"/>
    </source>
</evidence>
<name>A0A1N6J5C6_9BACT</name>
<keyword evidence="2" id="KW-0812">Transmembrane</keyword>
<dbReference type="EMBL" id="FSRA01000002">
    <property type="protein sequence ID" value="SIO39500.1"/>
    <property type="molecule type" value="Genomic_DNA"/>
</dbReference>
<proteinExistence type="predicted"/>
<evidence type="ECO:0000256" key="1">
    <source>
        <dbReference type="SAM" id="Coils"/>
    </source>
</evidence>
<reference evidence="4 5" key="1">
    <citation type="submission" date="2016-11" db="EMBL/GenBank/DDBJ databases">
        <authorList>
            <person name="Jaros S."/>
            <person name="Januszkiewicz K."/>
            <person name="Wedrychowicz H."/>
        </authorList>
    </citation>
    <scope>NUCLEOTIDE SEQUENCE [LARGE SCALE GENOMIC DNA]</scope>
    <source>
        <strain evidence="4 5">DSM 24787</strain>
    </source>
</reference>
<evidence type="ECO:0000256" key="2">
    <source>
        <dbReference type="SAM" id="Phobius"/>
    </source>
</evidence>
<dbReference type="AlphaFoldDB" id="A0A1N6J5C6"/>
<keyword evidence="1" id="KW-0175">Coiled coil</keyword>
<dbReference type="STRING" id="536979.SAMN04488055_3647"/>
<dbReference type="InterPro" id="IPR025645">
    <property type="entry name" value="DUF4349"/>
</dbReference>
<gene>
    <name evidence="4" type="ORF">SAMN04488055_3647</name>
</gene>
<feature type="domain" description="DUF4349" evidence="3">
    <location>
        <begin position="75"/>
        <end position="269"/>
    </location>
</feature>
<dbReference type="Proteomes" id="UP000185003">
    <property type="component" value="Unassembled WGS sequence"/>
</dbReference>
<keyword evidence="5" id="KW-1185">Reference proteome</keyword>
<feature type="transmembrane region" description="Helical" evidence="2">
    <location>
        <begin position="249"/>
        <end position="271"/>
    </location>
</feature>
<dbReference type="RefSeq" id="WP_074240861.1">
    <property type="nucleotide sequence ID" value="NZ_FSRA01000002.1"/>
</dbReference>
<dbReference type="OrthoDB" id="651340at2"/>
<feature type="coiled-coil region" evidence="1">
    <location>
        <begin position="150"/>
        <end position="177"/>
    </location>
</feature>
<organism evidence="4 5">
    <name type="scientific">Chitinophaga niabensis</name>
    <dbReference type="NCBI Taxonomy" id="536979"/>
    <lineage>
        <taxon>Bacteria</taxon>
        <taxon>Pseudomonadati</taxon>
        <taxon>Bacteroidota</taxon>
        <taxon>Chitinophagia</taxon>
        <taxon>Chitinophagales</taxon>
        <taxon>Chitinophagaceae</taxon>
        <taxon>Chitinophaga</taxon>
    </lineage>
</organism>
<protein>
    <recommendedName>
        <fullName evidence="3">DUF4349 domain-containing protein</fullName>
    </recommendedName>
</protein>
<accession>A0A1N6J5C6</accession>
<evidence type="ECO:0000259" key="3">
    <source>
        <dbReference type="Pfam" id="PF14257"/>
    </source>
</evidence>
<sequence length="284" mass="32624">MKLKQRFWKIARWFIVLFFFMFICRLIYGYVATDIIASSDNAGDFFSSVENLRKNYASENNVSRQASFAASQKYEKTATVRTKTSQFEKDLNEIKNKTKSFDGIIQYEQNTGNKGNREIHLLIGVNPEKFDSFYLKVQNIGRINSTEITKIDKTNEYRELNAKKASLEKTLLSLNELRSRSGVISDYVSLHDKILEIETKLQELGVELGNFDAENEFCSIRFSLFEGAPKKGISFLSRLKTTTEWTIRYYAILAVSLVCISLSVFIILLIIDKLKILSTLTKTS</sequence>
<feature type="transmembrane region" description="Helical" evidence="2">
    <location>
        <begin position="12"/>
        <end position="31"/>
    </location>
</feature>
<keyword evidence="2" id="KW-1133">Transmembrane helix</keyword>
<dbReference type="Pfam" id="PF14257">
    <property type="entry name" value="DUF4349"/>
    <property type="match status" value="1"/>
</dbReference>
<evidence type="ECO:0000313" key="5">
    <source>
        <dbReference type="Proteomes" id="UP000185003"/>
    </source>
</evidence>